<evidence type="ECO:0000256" key="1">
    <source>
        <dbReference type="SAM" id="SignalP"/>
    </source>
</evidence>
<gene>
    <name evidence="2" type="ORF">CHUV0807_0679</name>
</gene>
<dbReference type="RefSeq" id="WP_079539714.1">
    <property type="nucleotide sequence ID" value="NZ_FKLO01000029.1"/>
</dbReference>
<feature type="chain" id="PRO_5008674798" evidence="1">
    <location>
        <begin position="20"/>
        <end position="359"/>
    </location>
</feature>
<name>A0A1C3H325_9GAMM</name>
<accession>A0A1C3H325</accession>
<proteinExistence type="predicted"/>
<dbReference type="AlphaFoldDB" id="A0A1C3H325"/>
<reference evidence="3" key="1">
    <citation type="submission" date="2016-04" db="EMBL/GenBank/DDBJ databases">
        <authorList>
            <person name="Tagini F."/>
        </authorList>
    </citation>
    <scope>NUCLEOTIDE SEQUENCE [LARGE SCALE GENOMIC DNA]</scope>
    <source>
        <strain evidence="3">CHUV0807</strain>
    </source>
</reference>
<feature type="signal peptide" evidence="1">
    <location>
        <begin position="1"/>
        <end position="19"/>
    </location>
</feature>
<evidence type="ECO:0000313" key="3">
    <source>
        <dbReference type="Proteomes" id="UP000190837"/>
    </source>
</evidence>
<protein>
    <submittedName>
        <fullName evidence="2">Uncharacterized protein</fullName>
    </submittedName>
</protein>
<dbReference type="Proteomes" id="UP000190837">
    <property type="component" value="Unassembled WGS sequence"/>
</dbReference>
<organism evidence="2 3">
    <name type="scientific">Cardiobacterium hominis</name>
    <dbReference type="NCBI Taxonomy" id="2718"/>
    <lineage>
        <taxon>Bacteria</taxon>
        <taxon>Pseudomonadati</taxon>
        <taxon>Pseudomonadota</taxon>
        <taxon>Gammaproteobacteria</taxon>
        <taxon>Cardiobacteriales</taxon>
        <taxon>Cardiobacteriaceae</taxon>
        <taxon>Cardiobacterium</taxon>
    </lineage>
</organism>
<dbReference type="EMBL" id="FKLO01000029">
    <property type="protein sequence ID" value="SAM60035.1"/>
    <property type="molecule type" value="Genomic_DNA"/>
</dbReference>
<keyword evidence="1" id="KW-0732">Signal</keyword>
<sequence length="359" mass="38554">MARKTLIVLALTLAATANAAPLPLANDIPAGKDGVMTYIGKESKTTAPLALTLDPEGGETVATIPQGGKATVLLHDGKGHTLVTNHFGLTGWAQPASSAENNDDFPALEKSELREKGGDPIFSLHYLPALGKTMHGTYNKNDEGQPVPYDPKAEDSDLTYDHLLDTALKAGGETYHVYCSTGMSDDYGCNFLSEGSSLDNSAGLGGQDFYIPGNGYVYTDYDDSGSSLYRKRQKWAFDGKDVKEVAQPYYYLGIKSTYHGDDNDSTGKLDKKATLALTDASGQKVATLKAGDKITLVLADARYDCPADDRTGSEDYPICQEARVLVKTADGTLGWITTSYNYRTKDRSPRIDGLHPLAG</sequence>
<evidence type="ECO:0000313" key="2">
    <source>
        <dbReference type="EMBL" id="SAM60035.1"/>
    </source>
</evidence>